<dbReference type="InterPro" id="IPR000835">
    <property type="entry name" value="HTH_MarR-typ"/>
</dbReference>
<keyword evidence="2" id="KW-0238">DNA-binding</keyword>
<accession>A0A2T2WK52</accession>
<dbReference type="PRINTS" id="PR00598">
    <property type="entry name" value="HTHMARR"/>
</dbReference>
<feature type="domain" description="HTH marR-type" evidence="4">
    <location>
        <begin position="10"/>
        <end position="142"/>
    </location>
</feature>
<dbReference type="InterPro" id="IPR036388">
    <property type="entry name" value="WH-like_DNA-bd_sf"/>
</dbReference>
<dbReference type="Pfam" id="PF01047">
    <property type="entry name" value="MarR"/>
    <property type="match status" value="1"/>
</dbReference>
<dbReference type="GO" id="GO:0003677">
    <property type="term" value="F:DNA binding"/>
    <property type="evidence" value="ECO:0007669"/>
    <property type="project" value="UniProtKB-KW"/>
</dbReference>
<evidence type="ECO:0000256" key="2">
    <source>
        <dbReference type="ARBA" id="ARBA00023125"/>
    </source>
</evidence>
<proteinExistence type="predicted"/>
<comment type="caution">
    <text evidence="5">The sequence shown here is derived from an EMBL/GenBank/DDBJ whole genome shotgun (WGS) entry which is preliminary data.</text>
</comment>
<protein>
    <submittedName>
        <fullName evidence="5">MarR family transcriptional regulator</fullName>
    </submittedName>
</protein>
<keyword evidence="3" id="KW-0804">Transcription</keyword>
<dbReference type="AlphaFoldDB" id="A0A2T2WK52"/>
<evidence type="ECO:0000256" key="1">
    <source>
        <dbReference type="ARBA" id="ARBA00023015"/>
    </source>
</evidence>
<evidence type="ECO:0000313" key="5">
    <source>
        <dbReference type="EMBL" id="PSR22613.1"/>
    </source>
</evidence>
<reference evidence="5 6" key="1">
    <citation type="journal article" date="2014" name="BMC Genomics">
        <title>Comparison of environmental and isolate Sulfobacillus genomes reveals diverse carbon, sulfur, nitrogen, and hydrogen metabolisms.</title>
        <authorList>
            <person name="Justice N.B."/>
            <person name="Norman A."/>
            <person name="Brown C.T."/>
            <person name="Singh A."/>
            <person name="Thomas B.C."/>
            <person name="Banfield J.F."/>
        </authorList>
    </citation>
    <scope>NUCLEOTIDE SEQUENCE [LARGE SCALE GENOMIC DNA]</scope>
    <source>
        <strain evidence="5">AMDSBA3</strain>
    </source>
</reference>
<evidence type="ECO:0000256" key="3">
    <source>
        <dbReference type="ARBA" id="ARBA00023163"/>
    </source>
</evidence>
<evidence type="ECO:0000313" key="6">
    <source>
        <dbReference type="Proteomes" id="UP000241848"/>
    </source>
</evidence>
<dbReference type="SMART" id="SM00347">
    <property type="entry name" value="HTH_MARR"/>
    <property type="match status" value="1"/>
</dbReference>
<dbReference type="SUPFAM" id="SSF46785">
    <property type="entry name" value="Winged helix' DNA-binding domain"/>
    <property type="match status" value="1"/>
</dbReference>
<keyword evidence="1" id="KW-0805">Transcription regulation</keyword>
<dbReference type="EMBL" id="PXYV01000014">
    <property type="protein sequence ID" value="PSR22613.1"/>
    <property type="molecule type" value="Genomic_DNA"/>
</dbReference>
<dbReference type="InterPro" id="IPR036390">
    <property type="entry name" value="WH_DNA-bd_sf"/>
</dbReference>
<sequence length="161" mass="18802">MPEADIPAFVQEIQHLFPRIMRYLEAEATRELIGLEVTPGQMNALVVLYEPKNLPMGELADLLGLTESAATRLVDRLLRMNLVRRDRDDVDRRVVRVRLSSYGRQLADLVFQRRQEQFTRFAERLSRDERSNLTQGLTALLRVFQDLEHERRETDPAFPEP</sequence>
<dbReference type="PANTHER" id="PTHR42756:SF1">
    <property type="entry name" value="TRANSCRIPTIONAL REPRESSOR OF EMRAB OPERON"/>
    <property type="match status" value="1"/>
</dbReference>
<dbReference type="GO" id="GO:0003700">
    <property type="term" value="F:DNA-binding transcription factor activity"/>
    <property type="evidence" value="ECO:0007669"/>
    <property type="project" value="InterPro"/>
</dbReference>
<dbReference type="Gene3D" id="1.10.10.10">
    <property type="entry name" value="Winged helix-like DNA-binding domain superfamily/Winged helix DNA-binding domain"/>
    <property type="match status" value="1"/>
</dbReference>
<organism evidence="5 6">
    <name type="scientific">Sulfobacillus acidophilus</name>
    <dbReference type="NCBI Taxonomy" id="53633"/>
    <lineage>
        <taxon>Bacteria</taxon>
        <taxon>Bacillati</taxon>
        <taxon>Bacillota</taxon>
        <taxon>Clostridia</taxon>
        <taxon>Eubacteriales</taxon>
        <taxon>Clostridiales Family XVII. Incertae Sedis</taxon>
        <taxon>Sulfobacillus</taxon>
    </lineage>
</organism>
<evidence type="ECO:0000259" key="4">
    <source>
        <dbReference type="PROSITE" id="PS50995"/>
    </source>
</evidence>
<dbReference type="PANTHER" id="PTHR42756">
    <property type="entry name" value="TRANSCRIPTIONAL REGULATOR, MARR"/>
    <property type="match status" value="1"/>
</dbReference>
<name>A0A2T2WK52_9FIRM</name>
<gene>
    <name evidence="5" type="ORF">C7B45_06040</name>
</gene>
<dbReference type="Proteomes" id="UP000241848">
    <property type="component" value="Unassembled WGS sequence"/>
</dbReference>
<dbReference type="PROSITE" id="PS50995">
    <property type="entry name" value="HTH_MARR_2"/>
    <property type="match status" value="1"/>
</dbReference>